<dbReference type="InterPro" id="IPR002934">
    <property type="entry name" value="Polymerase_NTP_transf_dom"/>
</dbReference>
<dbReference type="InterPro" id="IPR043519">
    <property type="entry name" value="NT_sf"/>
</dbReference>
<reference evidence="4" key="2">
    <citation type="submission" date="2021-04" db="EMBL/GenBank/DDBJ databases">
        <authorList>
            <person name="Liu J."/>
        </authorList>
    </citation>
    <scope>NUCLEOTIDE SEQUENCE</scope>
    <source>
        <strain evidence="4">BAD-6</strain>
    </source>
</reference>
<dbReference type="Pfam" id="PF01909">
    <property type="entry name" value="NTP_transf_2"/>
    <property type="match status" value="1"/>
</dbReference>
<dbReference type="Proteomes" id="UP000675664">
    <property type="component" value="Unassembled WGS sequence"/>
</dbReference>
<evidence type="ECO:0000256" key="1">
    <source>
        <dbReference type="SAM" id="MobiDB-lite"/>
    </source>
</evidence>
<feature type="domain" description="Polymerase nucleotidyl transferase" evidence="3">
    <location>
        <begin position="939"/>
        <end position="979"/>
    </location>
</feature>
<dbReference type="InterPro" id="IPR002192">
    <property type="entry name" value="PPDK_AMP/ATP-bd"/>
</dbReference>
<dbReference type="EMBL" id="JAGSND010000009">
    <property type="protein sequence ID" value="MBR0598897.1"/>
    <property type="molecule type" value="Genomic_DNA"/>
</dbReference>
<gene>
    <name evidence="4" type="ORF">KCX82_13480</name>
</gene>
<accession>A0A8J8B2M9</accession>
<dbReference type="Gene3D" id="3.30.460.10">
    <property type="entry name" value="Beta Polymerase, domain 2"/>
    <property type="match status" value="1"/>
</dbReference>
<sequence length="1041" mass="118745">MIDDTQNFSVTFLKERAKELECLYLVDDALTNSSLSDILMEVSKVLPSGFCNVNDCIVTIFFDDEIYSAKPVISNGNEIQSAIVVNQKVRGYIKAAYEKNEEETAFLVQEEKLLKAVANKIAQFVHQQEIQSQSATRSNWKAIINLLQRTDHTMLLHVCEKMLALLAKDHPNVVQDILNEMDWVKQDYLGEINFPHGSLPAVDVIRLSKGIFRAAKSCLDDTQIFDEISLWIYQGKTYELIKLVGKKDSDVKDISHALLQYGKAMSTSENSSRTTKRWLIVELMRRFLTDEPRLMENARRYLSTEDFSQLLSTLICSPKSSGRVGGKAAGFFLANKIVQACLGQDPDFKNIKMLKTWFISADELENLLHDNHLDELNEHKYRDIFEVRISYPKIVQSIKNSRLSPYVMTELSQILDQCTDKPLIIRSSSLLEDQKNSSFSGKYKSLFLTNTGTKEERLQSLVDGILEIYASMFSPDSIQYRRERNLLDCAEQMGIMIQEVVGRRIGPYYFPLYAGVAFSNNEFRWSPRINREDGLLRMVMGLGTRAVDRVGDDFPVLISPGQPKLRVNQVPQEIRRYSPQMMDVIDVETNRFVSVPISEMIREYGREIPFLNHAASILKEDFVSELNTFDVDYRNDQFIVTFDGLISRTGMISQMQTILSLLKEKLGYPVDIEFASDGETFYLLQCRPQSKSRGSFPVPIPTNISPQSTIFTADKYISNGKVTGIKTVVYVDPEAYGNLERHEDLVRVGNAIGELNRILYRRSFILMGPGRWGSRGDIKLGVKVTYSDISNAAMLIEISQKKSKHQPELSFGTHFFQDLVEADIKYLPLYPENSGIQFQKSFFTQNTNALEKILPAYADLDDVIKVINIGENYYRKELNILMNADLERAVAYLDHSPKPGQRPSSFIEEPEDKTEQDEGQGWKWRHYMAEKIAAKMDCKSFGVKGIYLFGSTCNCTARLNSDIDLLIHFNGTQKQKEELDTWLSGWSMALSEINFLKTGYQSDGLLDVHYVTDRDIEEKDSYASKINSVYDPATPLRIVED</sequence>
<evidence type="ECO:0000259" key="3">
    <source>
        <dbReference type="Pfam" id="PF01909"/>
    </source>
</evidence>
<dbReference type="Gene3D" id="3.30.470.20">
    <property type="entry name" value="ATP-grasp fold, B domain"/>
    <property type="match status" value="1"/>
</dbReference>
<dbReference type="Pfam" id="PF01326">
    <property type="entry name" value="PPDK_N"/>
    <property type="match status" value="1"/>
</dbReference>
<evidence type="ECO:0000259" key="2">
    <source>
        <dbReference type="Pfam" id="PF01326"/>
    </source>
</evidence>
<comment type="caution">
    <text evidence="4">The sequence shown here is derived from an EMBL/GenBank/DDBJ whole genome shotgun (WGS) entry which is preliminary data.</text>
</comment>
<dbReference type="SUPFAM" id="SSF56059">
    <property type="entry name" value="Glutathione synthetase ATP-binding domain-like"/>
    <property type="match status" value="1"/>
</dbReference>
<proteinExistence type="predicted"/>
<feature type="domain" description="Pyruvate phosphate dikinase AMP/ATP-binding" evidence="2">
    <location>
        <begin position="323"/>
        <end position="694"/>
    </location>
</feature>
<evidence type="ECO:0000313" key="4">
    <source>
        <dbReference type="EMBL" id="MBR0598897.1"/>
    </source>
</evidence>
<reference evidence="4" key="1">
    <citation type="submission" date="2021-04" db="EMBL/GenBank/DDBJ databases">
        <title>Sinoanaerobacter chloroacetimidivorans sp. nov., an obligate anaerobic bacterium isolated from anaerobic sludge.</title>
        <authorList>
            <person name="Bao Y."/>
        </authorList>
    </citation>
    <scope>NUCLEOTIDE SEQUENCE</scope>
    <source>
        <strain evidence="4">BAD-6</strain>
    </source>
</reference>
<feature type="compositionally biased region" description="Acidic residues" evidence="1">
    <location>
        <begin position="908"/>
        <end position="918"/>
    </location>
</feature>
<dbReference type="SUPFAM" id="SSF81301">
    <property type="entry name" value="Nucleotidyltransferase"/>
    <property type="match status" value="1"/>
</dbReference>
<protein>
    <submittedName>
        <fullName evidence="4">Nucleotidyltransferase domain-containing protein</fullName>
    </submittedName>
</protein>
<dbReference type="AlphaFoldDB" id="A0A8J8B2M9"/>
<dbReference type="GO" id="GO:0016301">
    <property type="term" value="F:kinase activity"/>
    <property type="evidence" value="ECO:0007669"/>
    <property type="project" value="InterPro"/>
</dbReference>
<feature type="region of interest" description="Disordered" evidence="1">
    <location>
        <begin position="896"/>
        <end position="920"/>
    </location>
</feature>
<dbReference type="Gene3D" id="3.30.1490.20">
    <property type="entry name" value="ATP-grasp fold, A domain"/>
    <property type="match status" value="1"/>
</dbReference>
<name>A0A8J8B2M9_9FIRM</name>
<dbReference type="InterPro" id="IPR013815">
    <property type="entry name" value="ATP_grasp_subdomain_1"/>
</dbReference>
<keyword evidence="5" id="KW-1185">Reference proteome</keyword>
<dbReference type="GO" id="GO:0005524">
    <property type="term" value="F:ATP binding"/>
    <property type="evidence" value="ECO:0007669"/>
    <property type="project" value="InterPro"/>
</dbReference>
<organism evidence="4 5">
    <name type="scientific">Sinanaerobacter chloroacetimidivorans</name>
    <dbReference type="NCBI Taxonomy" id="2818044"/>
    <lineage>
        <taxon>Bacteria</taxon>
        <taxon>Bacillati</taxon>
        <taxon>Bacillota</taxon>
        <taxon>Clostridia</taxon>
        <taxon>Peptostreptococcales</taxon>
        <taxon>Anaerovoracaceae</taxon>
        <taxon>Sinanaerobacter</taxon>
    </lineage>
</organism>
<evidence type="ECO:0000313" key="5">
    <source>
        <dbReference type="Proteomes" id="UP000675664"/>
    </source>
</evidence>
<dbReference type="RefSeq" id="WP_227019022.1">
    <property type="nucleotide sequence ID" value="NZ_JAGSND010000009.1"/>
</dbReference>
<dbReference type="GO" id="GO:0016779">
    <property type="term" value="F:nucleotidyltransferase activity"/>
    <property type="evidence" value="ECO:0007669"/>
    <property type="project" value="InterPro"/>
</dbReference>